<sequence>MFRTPDYNLKSSEYDSVYDPSEDSFILLDALEADVDLIKSSNPSIIAEIGVGSGIVLTFIRNFLFPSPDEVGNSSDHGFTFTALSGGPLDGRSVINSALENVAHILRPGGLFYIVTIAQNKPRQILQEVEQSGIFHGKIVLNRRAGIEHLYVLRLTKL</sequence>
<dbReference type="OrthoDB" id="406152at2759"/>
<reference evidence="4 5" key="1">
    <citation type="journal article" date="2018" name="MBio">
        <title>Comparative Genomics Reveals the Core Gene Toolbox for the Fungus-Insect Symbiosis.</title>
        <authorList>
            <person name="Wang Y."/>
            <person name="Stata M."/>
            <person name="Wang W."/>
            <person name="Stajich J.E."/>
            <person name="White M.M."/>
            <person name="Moncalvo J.M."/>
        </authorList>
    </citation>
    <scope>NUCLEOTIDE SEQUENCE [LARGE SCALE GENOMIC DNA]</scope>
    <source>
        <strain evidence="4 5">SC-DP-2</strain>
    </source>
</reference>
<dbReference type="Proteomes" id="UP000245609">
    <property type="component" value="Unassembled WGS sequence"/>
</dbReference>
<comment type="caution">
    <text evidence="4">The sequence shown here is derived from an EMBL/GenBank/DDBJ whole genome shotgun (WGS) entry which is preliminary data.</text>
</comment>
<accession>A0A2T9ZH27</accession>
<dbReference type="EMBL" id="MBFS01000181">
    <property type="protein sequence ID" value="PVV03902.1"/>
    <property type="molecule type" value="Genomic_DNA"/>
</dbReference>
<evidence type="ECO:0000256" key="2">
    <source>
        <dbReference type="ARBA" id="ARBA00022679"/>
    </source>
</evidence>
<gene>
    <name evidence="4" type="ORF">BB560_001605</name>
</gene>
<organism evidence="4 5">
    <name type="scientific">Smittium megazygosporum</name>
    <dbReference type="NCBI Taxonomy" id="133381"/>
    <lineage>
        <taxon>Eukaryota</taxon>
        <taxon>Fungi</taxon>
        <taxon>Fungi incertae sedis</taxon>
        <taxon>Zoopagomycota</taxon>
        <taxon>Kickxellomycotina</taxon>
        <taxon>Harpellomycetes</taxon>
        <taxon>Harpellales</taxon>
        <taxon>Legeriomycetaceae</taxon>
        <taxon>Smittium</taxon>
    </lineage>
</organism>
<protein>
    <recommendedName>
        <fullName evidence="6">Methyltransferase type 11 domain-containing protein</fullName>
    </recommendedName>
</protein>
<evidence type="ECO:0000313" key="4">
    <source>
        <dbReference type="EMBL" id="PVV03902.1"/>
    </source>
</evidence>
<dbReference type="InterPro" id="IPR052190">
    <property type="entry name" value="Euk-Arch_PrmC-MTase"/>
</dbReference>
<dbReference type="GO" id="GO:0008276">
    <property type="term" value="F:protein methyltransferase activity"/>
    <property type="evidence" value="ECO:0007669"/>
    <property type="project" value="TreeGrafter"/>
</dbReference>
<dbReference type="PANTHER" id="PTHR45875">
    <property type="entry name" value="METHYLTRANSFERASE N6AMT1"/>
    <property type="match status" value="1"/>
</dbReference>
<keyword evidence="2" id="KW-0808">Transferase</keyword>
<evidence type="ECO:0000256" key="3">
    <source>
        <dbReference type="ARBA" id="ARBA00022691"/>
    </source>
</evidence>
<dbReference type="AlphaFoldDB" id="A0A2T9ZH27"/>
<dbReference type="GO" id="GO:0008757">
    <property type="term" value="F:S-adenosylmethionine-dependent methyltransferase activity"/>
    <property type="evidence" value="ECO:0007669"/>
    <property type="project" value="TreeGrafter"/>
</dbReference>
<evidence type="ECO:0008006" key="6">
    <source>
        <dbReference type="Google" id="ProtNLM"/>
    </source>
</evidence>
<dbReference type="STRING" id="133381.A0A2T9ZH27"/>
<dbReference type="PANTHER" id="PTHR45875:SF1">
    <property type="entry name" value="METHYLTRANSFERASE N6AMT1"/>
    <property type="match status" value="1"/>
</dbReference>
<keyword evidence="1" id="KW-0489">Methyltransferase</keyword>
<proteinExistence type="predicted"/>
<dbReference type="GO" id="GO:0035657">
    <property type="term" value="C:eRF1 methyltransferase complex"/>
    <property type="evidence" value="ECO:0007669"/>
    <property type="project" value="TreeGrafter"/>
</dbReference>
<keyword evidence="5" id="KW-1185">Reference proteome</keyword>
<dbReference type="SUPFAM" id="SSF53335">
    <property type="entry name" value="S-adenosyl-L-methionine-dependent methyltransferases"/>
    <property type="match status" value="1"/>
</dbReference>
<dbReference type="Gene3D" id="3.40.50.150">
    <property type="entry name" value="Vaccinia Virus protein VP39"/>
    <property type="match status" value="1"/>
</dbReference>
<dbReference type="InterPro" id="IPR029063">
    <property type="entry name" value="SAM-dependent_MTases_sf"/>
</dbReference>
<dbReference type="GO" id="GO:0032259">
    <property type="term" value="P:methylation"/>
    <property type="evidence" value="ECO:0007669"/>
    <property type="project" value="UniProtKB-KW"/>
</dbReference>
<name>A0A2T9ZH27_9FUNG</name>
<evidence type="ECO:0000256" key="1">
    <source>
        <dbReference type="ARBA" id="ARBA00022603"/>
    </source>
</evidence>
<evidence type="ECO:0000313" key="5">
    <source>
        <dbReference type="Proteomes" id="UP000245609"/>
    </source>
</evidence>
<keyword evidence="3" id="KW-0949">S-adenosyl-L-methionine</keyword>